<organism evidence="16">
    <name type="scientific">freshwater metagenome</name>
    <dbReference type="NCBI Taxonomy" id="449393"/>
    <lineage>
        <taxon>unclassified sequences</taxon>
        <taxon>metagenomes</taxon>
        <taxon>ecological metagenomes</taxon>
    </lineage>
</organism>
<dbReference type="Gene3D" id="3.40.50.300">
    <property type="entry name" value="P-loop containing nucleotide triphosphate hydrolases"/>
    <property type="match status" value="2"/>
</dbReference>
<keyword evidence="6" id="KW-0269">Exonuclease</keyword>
<dbReference type="PANTHER" id="PTHR11070">
    <property type="entry name" value="UVRD / RECB / PCRA DNA HELICASE FAMILY MEMBER"/>
    <property type="match status" value="1"/>
</dbReference>
<dbReference type="GO" id="GO:0005524">
    <property type="term" value="F:ATP binding"/>
    <property type="evidence" value="ECO:0007669"/>
    <property type="project" value="UniProtKB-KW"/>
</dbReference>
<accession>A0A6J6V299</accession>
<sequence>MRIGDILITTFTRNAAAELRDRVRARLVDTANQLRTGEVDANDLLALHLAAQTEQVPSFIKRLERAAVEFDQSTISTIHSVCTKVLKTAGIEIVSDGDDDITKRIIAEAVNDQVVVEALAGRVWDEGPIAELVGQMLGDPYVEPWYDDSLDKKLSQQLDDLVEMLRNCVQRVHLAMSNHPSYNDLLRRAHEVVTDPSQDSLLQELRSRYSLAIVDEAQDTDTLQWKFFRALFPENDRRALVAVGDPKQAIYGFRGADVRAYVRFSQQATRRTLTTNHRSDKPILEALNTTFADANFGPTISYIQVSASERHETSQIVGAPPVEFINVGDITNQGQLARPAAQKVLELLTTAKLNPSNPREIRLSDICVLVRTTAVGRDVERHLTSIGIKAVSNGTESVMRSAAAADIQVLLEAMVRVSSIGRIRRVASTALFGYSLRNVGLLTEEAMLLVQDRVSELSNILQSSGIAACAAAITSDDSLMSNLSRGTQGERNITDFAHVMEVLHEQGNGQGCSPQQALDAFVQLLNTDEKSELVSRRVESDSDAVKIMTIHSAKGLEFPCVVVADLWKSQEARGTSRPAVYYRGDRRVIDVGYALGCTSDSSTEAVQEAADEETRRLIYVAVTRAKHHLSVLVPDTDNLLAALMAVKPTMRLGAGLPSLAQFKQPETTVTNHEPQLAAMPEVRQTYRRTSFSGITAARAATTVNHFAPVGQGFDEAPTPERIERVEIAAIPAGTAVGSIIHEIFEAIDTDNPLEEEVRAAVQKHANSALLRNHHNALTKMIVQSMLTPFGGPFGDVSYASINKKDRLAEMNFDMALASLGKGVLASDIGKVLASMLDKTDALRPYANELSHQSFNIPLGGLLNGSIDALLRIPGGSASEPRLIISDYKSNKLHTNDMANPIEAYAPNRLVDAMAHHHYPLQALLYGTAVYRMLRWRLPNADHDKCIAGVAYGFIRGMVGVDTPQDEQGHRYGVFAWAPPSGLWQRLSDLFAGDRP</sequence>
<evidence type="ECO:0000256" key="11">
    <source>
        <dbReference type="ARBA" id="ARBA00034617"/>
    </source>
</evidence>
<evidence type="ECO:0000256" key="10">
    <source>
        <dbReference type="ARBA" id="ARBA00023235"/>
    </source>
</evidence>
<keyword evidence="3" id="KW-0227">DNA damage</keyword>
<dbReference type="Gene3D" id="3.90.320.10">
    <property type="match status" value="1"/>
</dbReference>
<protein>
    <recommendedName>
        <fullName evidence="12">DNA 3'-5' helicase</fullName>
        <ecNumber evidence="12">5.6.2.4</ecNumber>
    </recommendedName>
</protein>
<keyword evidence="1" id="KW-0540">Nuclease</keyword>
<evidence type="ECO:0000313" key="16">
    <source>
        <dbReference type="EMBL" id="CAB4766270.1"/>
    </source>
</evidence>
<comment type="catalytic activity">
    <reaction evidence="13">
        <text>ATP + H2O = ADP + phosphate + H(+)</text>
        <dbReference type="Rhea" id="RHEA:13065"/>
        <dbReference type="ChEBI" id="CHEBI:15377"/>
        <dbReference type="ChEBI" id="CHEBI:15378"/>
        <dbReference type="ChEBI" id="CHEBI:30616"/>
        <dbReference type="ChEBI" id="CHEBI:43474"/>
        <dbReference type="ChEBI" id="CHEBI:456216"/>
        <dbReference type="EC" id="5.6.2.4"/>
    </reaction>
</comment>
<evidence type="ECO:0000256" key="8">
    <source>
        <dbReference type="ARBA" id="ARBA00023125"/>
    </source>
</evidence>
<keyword evidence="7" id="KW-0067">ATP-binding</keyword>
<evidence type="ECO:0000256" key="13">
    <source>
        <dbReference type="ARBA" id="ARBA00048988"/>
    </source>
</evidence>
<evidence type="ECO:0000256" key="6">
    <source>
        <dbReference type="ARBA" id="ARBA00022839"/>
    </source>
</evidence>
<dbReference type="PROSITE" id="PS51198">
    <property type="entry name" value="UVRD_HELICASE_ATP_BIND"/>
    <property type="match status" value="1"/>
</dbReference>
<evidence type="ECO:0000259" key="14">
    <source>
        <dbReference type="PROSITE" id="PS51198"/>
    </source>
</evidence>
<keyword evidence="9" id="KW-0234">DNA repair</keyword>
<dbReference type="SUPFAM" id="SSF52980">
    <property type="entry name" value="Restriction endonuclease-like"/>
    <property type="match status" value="1"/>
</dbReference>
<dbReference type="InterPro" id="IPR014017">
    <property type="entry name" value="DNA_helicase_UvrD-like_C"/>
</dbReference>
<keyword evidence="5" id="KW-0347">Helicase</keyword>
<evidence type="ECO:0000256" key="5">
    <source>
        <dbReference type="ARBA" id="ARBA00022806"/>
    </source>
</evidence>
<feature type="domain" description="UvrD-like helicase ATP-binding" evidence="14">
    <location>
        <begin position="1"/>
        <end position="280"/>
    </location>
</feature>
<dbReference type="GO" id="GO:0005829">
    <property type="term" value="C:cytosol"/>
    <property type="evidence" value="ECO:0007669"/>
    <property type="project" value="TreeGrafter"/>
</dbReference>
<dbReference type="CDD" id="cd22352">
    <property type="entry name" value="RecB_C-like"/>
    <property type="match status" value="1"/>
</dbReference>
<dbReference type="GO" id="GO:0043138">
    <property type="term" value="F:3'-5' DNA helicase activity"/>
    <property type="evidence" value="ECO:0007669"/>
    <property type="project" value="UniProtKB-EC"/>
</dbReference>
<comment type="catalytic activity">
    <reaction evidence="11">
        <text>Couples ATP hydrolysis with the unwinding of duplex DNA by translocating in the 3'-5' direction.</text>
        <dbReference type="EC" id="5.6.2.4"/>
    </reaction>
</comment>
<dbReference type="EMBL" id="CAEZZM010000105">
    <property type="protein sequence ID" value="CAB4766270.1"/>
    <property type="molecule type" value="Genomic_DNA"/>
</dbReference>
<dbReference type="GO" id="GO:0004527">
    <property type="term" value="F:exonuclease activity"/>
    <property type="evidence" value="ECO:0007669"/>
    <property type="project" value="UniProtKB-KW"/>
</dbReference>
<evidence type="ECO:0000256" key="4">
    <source>
        <dbReference type="ARBA" id="ARBA00022801"/>
    </source>
</evidence>
<keyword evidence="2" id="KW-0547">Nucleotide-binding</keyword>
<dbReference type="PROSITE" id="PS51217">
    <property type="entry name" value="UVRD_HELICASE_CTER"/>
    <property type="match status" value="1"/>
</dbReference>
<dbReference type="Pfam" id="PF13361">
    <property type="entry name" value="UvrD_C"/>
    <property type="match status" value="1"/>
</dbReference>
<dbReference type="AlphaFoldDB" id="A0A6J6V299"/>
<evidence type="ECO:0000256" key="1">
    <source>
        <dbReference type="ARBA" id="ARBA00022722"/>
    </source>
</evidence>
<dbReference type="InterPro" id="IPR011335">
    <property type="entry name" value="Restrct_endonuc-II-like"/>
</dbReference>
<dbReference type="Pfam" id="PF00580">
    <property type="entry name" value="UvrD-helicase"/>
    <property type="match status" value="1"/>
</dbReference>
<dbReference type="InterPro" id="IPR000212">
    <property type="entry name" value="DNA_helicase_UvrD/REP"/>
</dbReference>
<keyword evidence="8" id="KW-0238">DNA-binding</keyword>
<gene>
    <name evidence="16" type="ORF">UFOPK2872_00882</name>
</gene>
<evidence type="ECO:0000256" key="12">
    <source>
        <dbReference type="ARBA" id="ARBA00034808"/>
    </source>
</evidence>
<dbReference type="GO" id="GO:0009338">
    <property type="term" value="C:exodeoxyribonuclease V complex"/>
    <property type="evidence" value="ECO:0007669"/>
    <property type="project" value="TreeGrafter"/>
</dbReference>
<reference evidence="16" key="1">
    <citation type="submission" date="2020-05" db="EMBL/GenBank/DDBJ databases">
        <authorList>
            <person name="Chiriac C."/>
            <person name="Salcher M."/>
            <person name="Ghai R."/>
            <person name="Kavagutti S V."/>
        </authorList>
    </citation>
    <scope>NUCLEOTIDE SEQUENCE</scope>
</reference>
<proteinExistence type="predicted"/>
<dbReference type="SUPFAM" id="SSF52540">
    <property type="entry name" value="P-loop containing nucleoside triphosphate hydrolases"/>
    <property type="match status" value="1"/>
</dbReference>
<dbReference type="InterPro" id="IPR014016">
    <property type="entry name" value="UvrD-like_ATP-bd"/>
</dbReference>
<evidence type="ECO:0000259" key="15">
    <source>
        <dbReference type="PROSITE" id="PS51217"/>
    </source>
</evidence>
<dbReference type="EC" id="5.6.2.4" evidence="12"/>
<dbReference type="InterPro" id="IPR027417">
    <property type="entry name" value="P-loop_NTPase"/>
</dbReference>
<evidence type="ECO:0000256" key="2">
    <source>
        <dbReference type="ARBA" id="ARBA00022741"/>
    </source>
</evidence>
<dbReference type="GO" id="GO:0000725">
    <property type="term" value="P:recombinational repair"/>
    <property type="evidence" value="ECO:0007669"/>
    <property type="project" value="TreeGrafter"/>
</dbReference>
<evidence type="ECO:0000256" key="9">
    <source>
        <dbReference type="ARBA" id="ARBA00023204"/>
    </source>
</evidence>
<feature type="domain" description="UvrD-like helicase C-terminal" evidence="15">
    <location>
        <begin position="294"/>
        <end position="555"/>
    </location>
</feature>
<dbReference type="GO" id="GO:0003677">
    <property type="term" value="F:DNA binding"/>
    <property type="evidence" value="ECO:0007669"/>
    <property type="project" value="UniProtKB-KW"/>
</dbReference>
<keyword evidence="10" id="KW-0413">Isomerase</keyword>
<name>A0A6J6V299_9ZZZZ</name>
<dbReference type="InterPro" id="IPR011604">
    <property type="entry name" value="PDDEXK-like_dom_sf"/>
</dbReference>
<dbReference type="Gene3D" id="1.10.486.10">
    <property type="entry name" value="PCRA, domain 4"/>
    <property type="match status" value="1"/>
</dbReference>
<evidence type="ECO:0000256" key="7">
    <source>
        <dbReference type="ARBA" id="ARBA00022840"/>
    </source>
</evidence>
<evidence type="ECO:0000256" key="3">
    <source>
        <dbReference type="ARBA" id="ARBA00022763"/>
    </source>
</evidence>
<keyword evidence="4" id="KW-0378">Hydrolase</keyword>
<dbReference type="PANTHER" id="PTHR11070:SF23">
    <property type="entry name" value="RECBCD ENZYME SUBUNIT RECB"/>
    <property type="match status" value="1"/>
</dbReference>